<comment type="caution">
    <text evidence="2">The sequence shown here is derived from an EMBL/GenBank/DDBJ whole genome shotgun (WGS) entry which is preliminary data.</text>
</comment>
<feature type="compositionally biased region" description="Polar residues" evidence="1">
    <location>
        <begin position="1"/>
        <end position="11"/>
    </location>
</feature>
<protein>
    <submittedName>
        <fullName evidence="2">Uncharacterized protein</fullName>
    </submittedName>
</protein>
<feature type="region of interest" description="Disordered" evidence="1">
    <location>
        <begin position="1"/>
        <end position="26"/>
    </location>
</feature>
<keyword evidence="3" id="KW-1185">Reference proteome</keyword>
<reference evidence="2" key="1">
    <citation type="submission" date="2022-10" db="EMBL/GenBank/DDBJ databases">
        <title>Novel sulphate-reducing endosymbionts in the free-living metamonad Anaeramoeba.</title>
        <authorList>
            <person name="Jerlstrom-Hultqvist J."/>
            <person name="Cepicka I."/>
            <person name="Gallot-Lavallee L."/>
            <person name="Salas-Leiva D."/>
            <person name="Curtis B.A."/>
            <person name="Zahonova K."/>
            <person name="Pipaliya S."/>
            <person name="Dacks J."/>
            <person name="Roger A.J."/>
        </authorList>
    </citation>
    <scope>NUCLEOTIDE SEQUENCE</scope>
    <source>
        <strain evidence="2">BMAN</strain>
    </source>
</reference>
<gene>
    <name evidence="2" type="ORF">M0811_12055</name>
</gene>
<evidence type="ECO:0000313" key="2">
    <source>
        <dbReference type="EMBL" id="KAJ5069018.1"/>
    </source>
</evidence>
<evidence type="ECO:0000256" key="1">
    <source>
        <dbReference type="SAM" id="MobiDB-lite"/>
    </source>
</evidence>
<evidence type="ECO:0000313" key="3">
    <source>
        <dbReference type="Proteomes" id="UP001149090"/>
    </source>
</evidence>
<dbReference type="EMBL" id="JAPDFW010000110">
    <property type="protein sequence ID" value="KAJ5069018.1"/>
    <property type="molecule type" value="Genomic_DNA"/>
</dbReference>
<proteinExistence type="predicted"/>
<dbReference type="AlphaFoldDB" id="A0A9Q0LA95"/>
<name>A0A9Q0LA95_ANAIG</name>
<sequence>MQKNMDSNPSNRKQEENHHNPKNFSDDFVFDSFQQNIFTSFNLEDEQRHETIERNIPRNKVGIERGRETTNSGFHTTENINELFPDHKIDIKNRSMDSRFSYDFDLPIEYSPFREDIINEKVEESDECINLYYNLLVLWDPRKGGVNRSVRTDKLPQYFQERDKKLHEMNLL</sequence>
<dbReference type="Proteomes" id="UP001149090">
    <property type="component" value="Unassembled WGS sequence"/>
</dbReference>
<accession>A0A9Q0LA95</accession>
<organism evidence="2 3">
    <name type="scientific">Anaeramoeba ignava</name>
    <name type="common">Anaerobic marine amoeba</name>
    <dbReference type="NCBI Taxonomy" id="1746090"/>
    <lineage>
        <taxon>Eukaryota</taxon>
        <taxon>Metamonada</taxon>
        <taxon>Anaeramoebidae</taxon>
        <taxon>Anaeramoeba</taxon>
    </lineage>
</organism>